<feature type="compositionally biased region" description="Gly residues" evidence="6">
    <location>
        <begin position="580"/>
        <end position="595"/>
    </location>
</feature>
<evidence type="ECO:0000259" key="7">
    <source>
        <dbReference type="PROSITE" id="PS50048"/>
    </source>
</evidence>
<dbReference type="Proteomes" id="UP000325902">
    <property type="component" value="Unassembled WGS sequence"/>
</dbReference>
<feature type="region of interest" description="Disordered" evidence="6">
    <location>
        <begin position="530"/>
        <end position="595"/>
    </location>
</feature>
<dbReference type="CDD" id="cd00067">
    <property type="entry name" value="GAL4"/>
    <property type="match status" value="1"/>
</dbReference>
<feature type="region of interest" description="Disordered" evidence="6">
    <location>
        <begin position="107"/>
        <end position="140"/>
    </location>
</feature>
<evidence type="ECO:0000256" key="3">
    <source>
        <dbReference type="ARBA" id="ARBA00023015"/>
    </source>
</evidence>
<feature type="region of interest" description="Disordered" evidence="6">
    <location>
        <begin position="57"/>
        <end position="86"/>
    </location>
</feature>
<evidence type="ECO:0000256" key="1">
    <source>
        <dbReference type="ARBA" id="ARBA00004123"/>
    </source>
</evidence>
<evidence type="ECO:0000313" key="9">
    <source>
        <dbReference type="Proteomes" id="UP000325902"/>
    </source>
</evidence>
<dbReference type="SMART" id="SM00066">
    <property type="entry name" value="GAL4"/>
    <property type="match status" value="1"/>
</dbReference>
<dbReference type="PANTHER" id="PTHR47338:SF9">
    <property type="entry name" value="ZN(II)2CYS6 TRANSCRIPTION FACTOR (EUROFUNG)"/>
    <property type="match status" value="1"/>
</dbReference>
<dbReference type="OrthoDB" id="424974at2759"/>
<protein>
    <recommendedName>
        <fullName evidence="7">Zn(2)-C6 fungal-type domain-containing protein</fullName>
    </recommendedName>
</protein>
<evidence type="ECO:0000256" key="6">
    <source>
        <dbReference type="SAM" id="MobiDB-lite"/>
    </source>
</evidence>
<dbReference type="Pfam" id="PF00172">
    <property type="entry name" value="Zn_clus"/>
    <property type="match status" value="1"/>
</dbReference>
<dbReference type="InterPro" id="IPR050815">
    <property type="entry name" value="TF_fung"/>
</dbReference>
<organism evidence="8 9">
    <name type="scientific">Lasiodiplodia theobromae</name>
    <dbReference type="NCBI Taxonomy" id="45133"/>
    <lineage>
        <taxon>Eukaryota</taxon>
        <taxon>Fungi</taxon>
        <taxon>Dikarya</taxon>
        <taxon>Ascomycota</taxon>
        <taxon>Pezizomycotina</taxon>
        <taxon>Dothideomycetes</taxon>
        <taxon>Dothideomycetes incertae sedis</taxon>
        <taxon>Botryosphaeriales</taxon>
        <taxon>Botryosphaeriaceae</taxon>
        <taxon>Lasiodiplodia</taxon>
    </lineage>
</organism>
<keyword evidence="5" id="KW-0539">Nucleus</keyword>
<dbReference type="Gene3D" id="4.10.240.10">
    <property type="entry name" value="Zn(2)-C6 fungal-type DNA-binding domain"/>
    <property type="match status" value="1"/>
</dbReference>
<keyword evidence="4" id="KW-0804">Transcription</keyword>
<evidence type="ECO:0000256" key="2">
    <source>
        <dbReference type="ARBA" id="ARBA00022723"/>
    </source>
</evidence>
<dbReference type="PROSITE" id="PS50048">
    <property type="entry name" value="ZN2_CY6_FUNGAL_2"/>
    <property type="match status" value="1"/>
</dbReference>
<reference evidence="8 9" key="1">
    <citation type="journal article" date="2019" name="Sci. Rep.">
        <title>A multi-omics analysis of the grapevine pathogen Lasiodiplodia theobromae reveals that temperature affects the expression of virulence- and pathogenicity-related genes.</title>
        <authorList>
            <person name="Felix C."/>
            <person name="Meneses R."/>
            <person name="Goncalves M.F.M."/>
            <person name="Tilleman L."/>
            <person name="Duarte A.S."/>
            <person name="Jorrin-Novo J.V."/>
            <person name="Van de Peer Y."/>
            <person name="Deforce D."/>
            <person name="Van Nieuwerburgh F."/>
            <person name="Esteves A.C."/>
            <person name="Alves A."/>
        </authorList>
    </citation>
    <scope>NUCLEOTIDE SEQUENCE [LARGE SCALE GENOMIC DNA]</scope>
    <source>
        <strain evidence="8 9">LA-SOL3</strain>
    </source>
</reference>
<feature type="compositionally biased region" description="Pro residues" evidence="6">
    <location>
        <begin position="125"/>
        <end position="135"/>
    </location>
</feature>
<dbReference type="GO" id="GO:0000981">
    <property type="term" value="F:DNA-binding transcription factor activity, RNA polymerase II-specific"/>
    <property type="evidence" value="ECO:0007669"/>
    <property type="project" value="InterPro"/>
</dbReference>
<dbReference type="InterPro" id="IPR001138">
    <property type="entry name" value="Zn2Cys6_DnaBD"/>
</dbReference>
<evidence type="ECO:0000313" key="8">
    <source>
        <dbReference type="EMBL" id="KAB2579478.1"/>
    </source>
</evidence>
<dbReference type="GO" id="GO:0008270">
    <property type="term" value="F:zinc ion binding"/>
    <property type="evidence" value="ECO:0007669"/>
    <property type="project" value="InterPro"/>
</dbReference>
<dbReference type="CDD" id="cd12148">
    <property type="entry name" value="fungal_TF_MHR"/>
    <property type="match status" value="1"/>
</dbReference>
<feature type="compositionally biased region" description="Polar residues" evidence="6">
    <location>
        <begin position="564"/>
        <end position="573"/>
    </location>
</feature>
<keyword evidence="9" id="KW-1185">Reference proteome</keyword>
<dbReference type="PROSITE" id="PS00463">
    <property type="entry name" value="ZN2_CY6_FUNGAL_1"/>
    <property type="match status" value="1"/>
</dbReference>
<comment type="subcellular location">
    <subcellularLocation>
        <location evidence="1">Nucleus</location>
    </subcellularLocation>
</comment>
<dbReference type="AlphaFoldDB" id="A0A5N5DNG6"/>
<accession>A0A5N5DNG6</accession>
<dbReference type="InterPro" id="IPR036864">
    <property type="entry name" value="Zn2-C6_fun-type_DNA-bd_sf"/>
</dbReference>
<gene>
    <name evidence="8" type="ORF">DBV05_g1872</name>
</gene>
<keyword evidence="2" id="KW-0479">Metal-binding</keyword>
<proteinExistence type="predicted"/>
<dbReference type="EMBL" id="VCHE01000007">
    <property type="protein sequence ID" value="KAB2579478.1"/>
    <property type="molecule type" value="Genomic_DNA"/>
</dbReference>
<dbReference type="SUPFAM" id="SSF57701">
    <property type="entry name" value="Zn2/Cys6 DNA-binding domain"/>
    <property type="match status" value="1"/>
</dbReference>
<dbReference type="PANTHER" id="PTHR47338">
    <property type="entry name" value="ZN(II)2CYS6 TRANSCRIPTION FACTOR (EUROFUNG)-RELATED"/>
    <property type="match status" value="1"/>
</dbReference>
<name>A0A5N5DNG6_9PEZI</name>
<dbReference type="GO" id="GO:0005634">
    <property type="term" value="C:nucleus"/>
    <property type="evidence" value="ECO:0007669"/>
    <property type="project" value="UniProtKB-SubCell"/>
</dbReference>
<keyword evidence="3" id="KW-0805">Transcription regulation</keyword>
<feature type="domain" description="Zn(2)-C6 fungal-type" evidence="7">
    <location>
        <begin position="18"/>
        <end position="48"/>
    </location>
</feature>
<sequence length="662" mass="71959">MSSVPPPEHRPAKRIRQACEPCRRKKSRCPGERPNCSHCSRLGQTCYYATDHPAASEYAGGTTDSNRDRHGSVSETAESAGPPGPWADRLSVLETKVAEVLGALNRIPWTASPPTPTPSTGLNSLPPPVDQPSPPATASTLPQWDTIVSVAELYLLYCNGQPLPLFDPKTFISTLGTKDPEVLFGILAVAVRFSDDPLYRDRREQAVRGYAEAARTLVMRRVSHGPIELSTLQALCLLSLVDFSDARVVQDGVKDQGITAYVIQLSQYWHKAVRYARRRANPGVHFPWSAESEYSKIMVSMMEFESHMPYKHRFRPSKFDERPTEELEKQRDYWCPWFFSQIIYHTIMCLLNHPLILSLRLRNFRVSIPEIFLQHTADLIASHTDWVIHLVDLVEEKSFRVTDPFIGNCVAVVATIYLQQSFADDAGIRTEKRNNFLKCLDFVRRLGAHWPHIAQIASKLQSFEATVSASYHDSSSSSSNTPSETSGQVFIDLTTFWEILEGVFTSSTGDLSGSLFGSSLWPHYRDPSGTVAGGTSHGEVVSSRLLPEPTYPRGESGGGGGNARHNSVSTPGTSAAGSIGRNGGAGGGIGSGGSRAGATATIGSSGGGSASGVVGGGGGDIMDSMALGMGDNDELAVLAQSYFAQGQDFVRGVDDWWSFGQV</sequence>
<comment type="caution">
    <text evidence="8">The sequence shown here is derived from an EMBL/GenBank/DDBJ whole genome shotgun (WGS) entry which is preliminary data.</text>
</comment>
<evidence type="ECO:0000256" key="5">
    <source>
        <dbReference type="ARBA" id="ARBA00023242"/>
    </source>
</evidence>
<evidence type="ECO:0000256" key="4">
    <source>
        <dbReference type="ARBA" id="ARBA00023163"/>
    </source>
</evidence>